<proteinExistence type="predicted"/>
<evidence type="ECO:0000313" key="2">
    <source>
        <dbReference type="EMBL" id="JAH49661.1"/>
    </source>
</evidence>
<accession>A0A0E9T7N2</accession>
<feature type="chain" id="PRO_5002432562" evidence="1">
    <location>
        <begin position="17"/>
        <end position="44"/>
    </location>
</feature>
<reference evidence="2" key="1">
    <citation type="submission" date="2014-11" db="EMBL/GenBank/DDBJ databases">
        <authorList>
            <person name="Amaro Gonzalez C."/>
        </authorList>
    </citation>
    <scope>NUCLEOTIDE SEQUENCE</scope>
</reference>
<name>A0A0E9T7N2_ANGAN</name>
<dbReference type="EMBL" id="GBXM01058916">
    <property type="protein sequence ID" value="JAH49661.1"/>
    <property type="molecule type" value="Transcribed_RNA"/>
</dbReference>
<keyword evidence="1" id="KW-0732">Signal</keyword>
<dbReference type="AlphaFoldDB" id="A0A0E9T7N2"/>
<organism evidence="2">
    <name type="scientific">Anguilla anguilla</name>
    <name type="common">European freshwater eel</name>
    <name type="synonym">Muraena anguilla</name>
    <dbReference type="NCBI Taxonomy" id="7936"/>
    <lineage>
        <taxon>Eukaryota</taxon>
        <taxon>Metazoa</taxon>
        <taxon>Chordata</taxon>
        <taxon>Craniata</taxon>
        <taxon>Vertebrata</taxon>
        <taxon>Euteleostomi</taxon>
        <taxon>Actinopterygii</taxon>
        <taxon>Neopterygii</taxon>
        <taxon>Teleostei</taxon>
        <taxon>Anguilliformes</taxon>
        <taxon>Anguillidae</taxon>
        <taxon>Anguilla</taxon>
    </lineage>
</organism>
<feature type="signal peptide" evidence="1">
    <location>
        <begin position="1"/>
        <end position="16"/>
    </location>
</feature>
<reference evidence="2" key="2">
    <citation type="journal article" date="2015" name="Fish Shellfish Immunol.">
        <title>Early steps in the European eel (Anguilla anguilla)-Vibrio vulnificus interaction in the gills: Role of the RtxA13 toxin.</title>
        <authorList>
            <person name="Callol A."/>
            <person name="Pajuelo D."/>
            <person name="Ebbesson L."/>
            <person name="Teles M."/>
            <person name="MacKenzie S."/>
            <person name="Amaro C."/>
        </authorList>
    </citation>
    <scope>NUCLEOTIDE SEQUENCE</scope>
</reference>
<sequence length="44" mass="5137">MLLFVILSWNCTLKCCFSPRSKRSLNIERLEAQLKACHSSFTFN</sequence>
<protein>
    <submittedName>
        <fullName evidence="2">Uncharacterized protein</fullName>
    </submittedName>
</protein>
<evidence type="ECO:0000256" key="1">
    <source>
        <dbReference type="SAM" id="SignalP"/>
    </source>
</evidence>